<name>A0A7N0V0F6_KALFE</name>
<dbReference type="Gramene" id="Kaladp0092s0198.1.v1.1">
    <property type="protein sequence ID" value="Kaladp0092s0198.1.v1.1"/>
    <property type="gene ID" value="Kaladp0092s0198.v1.1"/>
</dbReference>
<dbReference type="AlphaFoldDB" id="A0A7N0V0F6"/>
<evidence type="ECO:0000313" key="2">
    <source>
        <dbReference type="Proteomes" id="UP000594263"/>
    </source>
</evidence>
<dbReference type="PANTHER" id="PTHR36071:SF1">
    <property type="entry name" value="DNA DOUBLE-STRAND BREAK REPAIR PROTEIN"/>
    <property type="match status" value="1"/>
</dbReference>
<sequence>MDFYLTDFVSVFTHLKHADEQCAYCRWLMGLPTSKYEEQQTESLIFSKRGCTRTYMPESLLREDDVFYETSKTVVEKAFGIIKLECDSHMFQKSMQDLDIPCLDKELTSFLDDISNKGLYLLAMHLTGGHITLNKTRRKLKKIVGKSLQMMQKSEGDQYLKECAPLSQVVSDPCFFRDGSTATFKSRYESHSTTVDWILGNLKNFPSQLKVERCLSGPQMMPHLRTRRSGWSRDRLVARVKRMCESRLAELEKDDKLPQLIAKVMAVTTLSLNLTPGIQKQNFADFYQLSELKELQMLLGLNTNLPIKGLRSAIRKLLTEYLFGRDDMDVVPKSLLDTLSVINKNSRPWLSAQAKQVILDFLPDHDYYQEFTDAYMEDLQESESDDSDTSNLLDATEKPVPVADDVGGMFICQVVEDLLPSISNRKSRRLTMKRRGSLGSNR</sequence>
<accession>A0A7N0V0F6</accession>
<keyword evidence="2" id="KW-1185">Reference proteome</keyword>
<dbReference type="Proteomes" id="UP000594263">
    <property type="component" value="Unplaced"/>
</dbReference>
<evidence type="ECO:0000313" key="1">
    <source>
        <dbReference type="EnsemblPlants" id="Kaladp0092s0198.1.v1.1"/>
    </source>
</evidence>
<proteinExistence type="predicted"/>
<protein>
    <submittedName>
        <fullName evidence="1">Uncharacterized protein</fullName>
    </submittedName>
</protein>
<reference evidence="1" key="1">
    <citation type="submission" date="2021-01" db="UniProtKB">
        <authorList>
            <consortium name="EnsemblPlants"/>
        </authorList>
    </citation>
    <scope>IDENTIFICATION</scope>
</reference>
<dbReference type="PANTHER" id="PTHR36071">
    <property type="entry name" value="DNA DOUBLE-STRAND BREAK REPAIR PROTEIN"/>
    <property type="match status" value="1"/>
</dbReference>
<organism evidence="1 2">
    <name type="scientific">Kalanchoe fedtschenkoi</name>
    <name type="common">Lavender scallops</name>
    <name type="synonym">South American air plant</name>
    <dbReference type="NCBI Taxonomy" id="63787"/>
    <lineage>
        <taxon>Eukaryota</taxon>
        <taxon>Viridiplantae</taxon>
        <taxon>Streptophyta</taxon>
        <taxon>Embryophyta</taxon>
        <taxon>Tracheophyta</taxon>
        <taxon>Spermatophyta</taxon>
        <taxon>Magnoliopsida</taxon>
        <taxon>eudicotyledons</taxon>
        <taxon>Gunneridae</taxon>
        <taxon>Pentapetalae</taxon>
        <taxon>Saxifragales</taxon>
        <taxon>Crassulaceae</taxon>
        <taxon>Kalanchoe</taxon>
    </lineage>
</organism>
<dbReference type="EnsemblPlants" id="Kaladp0092s0198.1.v1.1">
    <property type="protein sequence ID" value="Kaladp0092s0198.1.v1.1"/>
    <property type="gene ID" value="Kaladp0092s0198.v1.1"/>
</dbReference>